<dbReference type="AlphaFoldDB" id="A0A316EFC4"/>
<keyword evidence="3" id="KW-1185">Reference proteome</keyword>
<evidence type="ECO:0000313" key="3">
    <source>
        <dbReference type="Proteomes" id="UP000245489"/>
    </source>
</evidence>
<name>A0A316EFC4_9BACT</name>
<proteinExistence type="predicted"/>
<dbReference type="EMBL" id="QGGO01000007">
    <property type="protein sequence ID" value="PWK27404.1"/>
    <property type="molecule type" value="Genomic_DNA"/>
</dbReference>
<reference evidence="2 3" key="1">
    <citation type="submission" date="2018-05" db="EMBL/GenBank/DDBJ databases">
        <title>Genomic Encyclopedia of Archaeal and Bacterial Type Strains, Phase II (KMG-II): from individual species to whole genera.</title>
        <authorList>
            <person name="Goeker M."/>
        </authorList>
    </citation>
    <scope>NUCLEOTIDE SEQUENCE [LARGE SCALE GENOMIC DNA]</scope>
    <source>
        <strain evidence="2 3">DSM 22214</strain>
    </source>
</reference>
<feature type="chain" id="PRO_5016419205" description="Secreted protein (Por secretion system target)" evidence="1">
    <location>
        <begin position="23"/>
        <end position="130"/>
    </location>
</feature>
<dbReference type="OrthoDB" id="955668at2"/>
<dbReference type="Proteomes" id="UP000245489">
    <property type="component" value="Unassembled WGS sequence"/>
</dbReference>
<evidence type="ECO:0008006" key="4">
    <source>
        <dbReference type="Google" id="ProtNLM"/>
    </source>
</evidence>
<accession>A0A316EFC4</accession>
<organism evidence="2 3">
    <name type="scientific">Arcicella aurantiaca</name>
    <dbReference type="NCBI Taxonomy" id="591202"/>
    <lineage>
        <taxon>Bacteria</taxon>
        <taxon>Pseudomonadati</taxon>
        <taxon>Bacteroidota</taxon>
        <taxon>Cytophagia</taxon>
        <taxon>Cytophagales</taxon>
        <taxon>Flectobacillaceae</taxon>
        <taxon>Arcicella</taxon>
    </lineage>
</organism>
<evidence type="ECO:0000256" key="1">
    <source>
        <dbReference type="SAM" id="SignalP"/>
    </source>
</evidence>
<evidence type="ECO:0000313" key="2">
    <source>
        <dbReference type="EMBL" id="PWK27404.1"/>
    </source>
</evidence>
<gene>
    <name evidence="2" type="ORF">LV89_01717</name>
</gene>
<keyword evidence="1" id="KW-0732">Signal</keyword>
<feature type="signal peptide" evidence="1">
    <location>
        <begin position="1"/>
        <end position="22"/>
    </location>
</feature>
<dbReference type="RefSeq" id="WP_109742478.1">
    <property type="nucleotide sequence ID" value="NZ_QGGO01000007.1"/>
</dbReference>
<sequence>MKNLVKTFAIATLAAITFTSNADNGNSTPSKSKTFEIGMYQSINTLQMNVMIEKATDKNITVVLKNQNGKVLYKGNVDKNSAVYHGRYDMKGLEDGTYTFEFTKGDEKIVKEVNLTTQQAIDENRIIQLD</sequence>
<comment type="caution">
    <text evidence="2">The sequence shown here is derived from an EMBL/GenBank/DDBJ whole genome shotgun (WGS) entry which is preliminary data.</text>
</comment>
<protein>
    <recommendedName>
        <fullName evidence="4">Secreted protein (Por secretion system target)</fullName>
    </recommendedName>
</protein>